<protein>
    <submittedName>
        <fullName evidence="1">Uncharacterized protein</fullName>
    </submittedName>
</protein>
<evidence type="ECO:0000313" key="1">
    <source>
        <dbReference type="EMBL" id="CAP20139.1"/>
    </source>
</evidence>
<accession>B0RKL5</accession>
<geneLocation type="plasmid" evidence="1">
    <name>pYE854</name>
</geneLocation>
<name>B0RKL5_YEREN</name>
<reference evidence="1" key="1">
    <citation type="journal article" date="2008" name="J. Bacteriol.">
        <title>Genetic and functional properties of the self-transmissible Yersinia enterocolitica plasmid pYE854, which mobilizes the virulence plasmid pYV.</title>
        <authorList>
            <person name="Hammerl J.A."/>
            <person name="Klein I."/>
            <person name="Lanka E."/>
            <person name="Appel B."/>
            <person name="Hertwig S."/>
        </authorList>
    </citation>
    <scope>NUCLEOTIDE SEQUENCE [LARGE SCALE GENOMIC DNA]</scope>
    <source>
        <strain evidence="1">29854</strain>
        <plasmid evidence="1">pYE854</plasmid>
    </source>
</reference>
<dbReference type="AlphaFoldDB" id="B0RKL5"/>
<sequence>MLSRPAAHQCHCVSRCHTKSHPILRPHIQRKYSRIHFGTGGVLMAHEGLHHFKRHTALH</sequence>
<organism evidence="1">
    <name type="scientific">Yersinia enterocolitica</name>
    <dbReference type="NCBI Taxonomy" id="630"/>
    <lineage>
        <taxon>Bacteria</taxon>
        <taxon>Pseudomonadati</taxon>
        <taxon>Pseudomonadota</taxon>
        <taxon>Gammaproteobacteria</taxon>
        <taxon>Enterobacterales</taxon>
        <taxon>Yersiniaceae</taxon>
        <taxon>Yersinia</taxon>
    </lineage>
</organism>
<proteinExistence type="predicted"/>
<dbReference type="EMBL" id="AM905950">
    <property type="protein sequence ID" value="CAP20139.1"/>
    <property type="molecule type" value="Genomic_DNA"/>
</dbReference>
<keyword evidence="1" id="KW-0614">Plasmid</keyword>